<evidence type="ECO:0000256" key="3">
    <source>
        <dbReference type="ARBA" id="ARBA00023015"/>
    </source>
</evidence>
<evidence type="ECO:0000256" key="6">
    <source>
        <dbReference type="ARBA" id="ARBA00023242"/>
    </source>
</evidence>
<sequence>MAEPSPSLNGDATGVEQMANDLFKISLTEQNKADLFADALDRLACTHEEAEITLHNLQAWAPDVAKSFSKRTSSTIIQTPFRVICSKQPVENRIGTATEPTPQRMHPFDAGFVLRQYLAISYSWHNSEWPAAPYSAPAPGSIWPIGRRFAEAIVCERGHIREGIWMDQICIDQENNSEKQLAIACMDVVYRTCRKLVVLLEDVELTEDEAELCRKYEAFAYKLDHRPQDTTEAALLISLHDKVAAARWWQRSWCFHEFVVGEPWSDKRHQTVHNTVFVIGLGETRTLRVEWSTLHSILATVTLQLGHRNEHSQYLNPILAGFSNRTSPLMESRHPRAGALVSSFMARFNAVCQTACTMPGDRLSVCINLIGIGLAYFRQHEPTEDEVYHLAVLLSLAAGEKAVLSFVNSEPLKIAGKLSWMNRSIAAADTTLDKFPLGKVQGIHNISVDHLELDMMFFAGSFTGCSEEEINATHRIFPGAIKSTLPPLKTEAMRMPAFRTDEEMEMPRRQFLASILAGGTGLAKRIWSQLQGEVIRWKYNTGIFADFEINDDLRIPSEEFQRAIQERRGDQEDAYSIEAALGLITWITDPRSIYWMSAPIARIKSTMEGDVAILSQFLLTQNFNAVNSESQLQVAVPTDLSQPAFVASNSGIDFFSQNLASILDGQFDSEFWSKLVLQLSHSEPSIRHAVSAISLIYRDVESSLQHPAGFVNANPEARKEWSIAIKLLSARIETNPSSILVPLVCCLLFTCIEFLRGNAESSMIHIHSGFSILAPLRHNDEGSQDSTSRFSAQDLNDIEDYIVPMFSRLSVLCCLAGRVTPAIYAHSDEGDCPHKDLDNARRRLFDISDTCIRFIRATGPKADAFQIGIDDLIEQAKLQTKLDAWHKRLEDLLQRIQTTGKPVKQDAVNILLVNYKAIYIWTRVCTTSQETATDSYQADFEELIHYAEQVIKPKEEMATPQLLSFDVQLLGPLFYAALKCRHAAVRGRALELLRLAPRREGLWNAHHAYLTAKRVIELEEEHLDRHGLPDETSRLHGLPLPDDESRIYNVCELPFDFRKFDQSIVPSPTYPGTLEAMFQTKPWGLLGEFQTITEYIKL</sequence>
<dbReference type="RefSeq" id="XP_045257275.1">
    <property type="nucleotide sequence ID" value="XM_045404075.1"/>
</dbReference>
<proteinExistence type="predicted"/>
<evidence type="ECO:0000313" key="9">
    <source>
        <dbReference type="Proteomes" id="UP000613401"/>
    </source>
</evidence>
<dbReference type="GO" id="GO:0046872">
    <property type="term" value="F:metal ion binding"/>
    <property type="evidence" value="ECO:0007669"/>
    <property type="project" value="UniProtKB-KW"/>
</dbReference>
<evidence type="ECO:0000256" key="4">
    <source>
        <dbReference type="ARBA" id="ARBA00023125"/>
    </source>
</evidence>
<dbReference type="PANTHER" id="PTHR36206:SF12">
    <property type="entry name" value="ASPERCRYPTIN BIOSYNTHESIS CLUSTER-SPECIFIC TRANSCRIPTION REGULATOR ATNN-RELATED"/>
    <property type="match status" value="1"/>
</dbReference>
<evidence type="ECO:0000256" key="1">
    <source>
        <dbReference type="ARBA" id="ARBA00022723"/>
    </source>
</evidence>
<dbReference type="GO" id="GO:0003677">
    <property type="term" value="F:DNA binding"/>
    <property type="evidence" value="ECO:0007669"/>
    <property type="project" value="UniProtKB-KW"/>
</dbReference>
<comment type="caution">
    <text evidence="8">The sequence shown here is derived from an EMBL/GenBank/DDBJ whole genome shotgun (WGS) entry which is preliminary data.</text>
</comment>
<keyword evidence="9" id="KW-1185">Reference proteome</keyword>
<dbReference type="Pfam" id="PF11951">
    <property type="entry name" value="Fungal_trans_2"/>
    <property type="match status" value="1"/>
</dbReference>
<name>A0A8H4C6C1_COLGL</name>
<reference evidence="8" key="2">
    <citation type="submission" date="2020-03" db="EMBL/GenBank/DDBJ databases">
        <authorList>
            <person name="Fu F.-F."/>
            <person name="Chen J."/>
        </authorList>
    </citation>
    <scope>NUCLEOTIDE SEQUENCE</scope>
    <source>
        <strain evidence="8">Lc1</strain>
    </source>
</reference>
<dbReference type="InterPro" id="IPR021858">
    <property type="entry name" value="Fun_TF"/>
</dbReference>
<keyword evidence="6" id="KW-0539">Nucleus</keyword>
<evidence type="ECO:0000256" key="5">
    <source>
        <dbReference type="ARBA" id="ARBA00023163"/>
    </source>
</evidence>
<feature type="domain" description="Heterokaryon incompatibility" evidence="7">
    <location>
        <begin position="117"/>
        <end position="257"/>
    </location>
</feature>
<evidence type="ECO:0000256" key="2">
    <source>
        <dbReference type="ARBA" id="ARBA00022833"/>
    </source>
</evidence>
<dbReference type="InterPro" id="IPR010730">
    <property type="entry name" value="HET"/>
</dbReference>
<keyword evidence="5" id="KW-0804">Transcription</keyword>
<reference evidence="8" key="1">
    <citation type="journal article" date="2020" name="Phytopathology">
        <title>Genome sequence and comparative analysis of Colletotrichum gloeosporioides isolated from Liriodendron leaves.</title>
        <authorList>
            <person name="Fu F.F."/>
            <person name="Hao Z."/>
            <person name="Wang P."/>
            <person name="Lu Y."/>
            <person name="Xue L.J."/>
            <person name="Wei G."/>
            <person name="Tian Y."/>
            <person name="Baishi H."/>
            <person name="Xu H."/>
            <person name="Shi J."/>
            <person name="Cheng T."/>
            <person name="Wang G."/>
            <person name="Yi Y."/>
            <person name="Chen J."/>
        </authorList>
    </citation>
    <scope>NUCLEOTIDE SEQUENCE</scope>
    <source>
        <strain evidence="8">Lc1</strain>
    </source>
</reference>
<keyword evidence="2" id="KW-0862">Zinc</keyword>
<evidence type="ECO:0000259" key="7">
    <source>
        <dbReference type="Pfam" id="PF06985"/>
    </source>
</evidence>
<dbReference type="InterPro" id="IPR052360">
    <property type="entry name" value="Transcr_Regulatory_Proteins"/>
</dbReference>
<dbReference type="EMBL" id="WVTB01000103">
    <property type="protein sequence ID" value="KAF3798115.1"/>
    <property type="molecule type" value="Genomic_DNA"/>
</dbReference>
<organism evidence="8 9">
    <name type="scientific">Colletotrichum gloeosporioides</name>
    <name type="common">Anthracnose fungus</name>
    <name type="synonym">Glomerella cingulata</name>
    <dbReference type="NCBI Taxonomy" id="474922"/>
    <lineage>
        <taxon>Eukaryota</taxon>
        <taxon>Fungi</taxon>
        <taxon>Dikarya</taxon>
        <taxon>Ascomycota</taxon>
        <taxon>Pezizomycotina</taxon>
        <taxon>Sordariomycetes</taxon>
        <taxon>Hypocreomycetidae</taxon>
        <taxon>Glomerellales</taxon>
        <taxon>Glomerellaceae</taxon>
        <taxon>Colletotrichum</taxon>
        <taxon>Colletotrichum gloeosporioides species complex</taxon>
    </lineage>
</organism>
<dbReference type="AlphaFoldDB" id="A0A8H4C6C1"/>
<keyword evidence="3" id="KW-0805">Transcription regulation</keyword>
<accession>A0A8H4C6C1</accession>
<dbReference type="GeneID" id="69011176"/>
<dbReference type="Pfam" id="PF06985">
    <property type="entry name" value="HET"/>
    <property type="match status" value="1"/>
</dbReference>
<gene>
    <name evidence="8" type="ORF">GCG54_00004020</name>
</gene>
<keyword evidence="1" id="KW-0479">Metal-binding</keyword>
<dbReference type="PANTHER" id="PTHR36206">
    <property type="entry name" value="ASPERCRYPTIN BIOSYNTHESIS CLUSTER-SPECIFIC TRANSCRIPTION REGULATOR ATNN-RELATED"/>
    <property type="match status" value="1"/>
</dbReference>
<protein>
    <recommendedName>
        <fullName evidence="7">Heterokaryon incompatibility domain-containing protein</fullName>
    </recommendedName>
</protein>
<keyword evidence="4" id="KW-0238">DNA-binding</keyword>
<dbReference type="Proteomes" id="UP000613401">
    <property type="component" value="Unassembled WGS sequence"/>
</dbReference>
<evidence type="ECO:0000313" key="8">
    <source>
        <dbReference type="EMBL" id="KAF3798115.1"/>
    </source>
</evidence>